<dbReference type="AlphaFoldDB" id="A0A6M3J4A7"/>
<sequence>MIKKILEMLAQMFSVKTPYDEGNETIIGGELPSPRVAIDRRDIHYYPDSARLVVDMILPRVMLATVQASNSMEPLIDIGHIAVLSDNEKYMSHLNFGDIIIWEKGGKKIIHSIVEIGEDSLGWYCRTQGLNRHTNPTPDEEIIRKEDIKWVALCVFWCDSKELSWGVIYE</sequence>
<gene>
    <name evidence="1" type="ORF">MM415B00562_0005</name>
</gene>
<organism evidence="1">
    <name type="scientific">viral metagenome</name>
    <dbReference type="NCBI Taxonomy" id="1070528"/>
    <lineage>
        <taxon>unclassified sequences</taxon>
        <taxon>metagenomes</taxon>
        <taxon>organismal metagenomes</taxon>
    </lineage>
</organism>
<proteinExistence type="predicted"/>
<reference evidence="1" key="1">
    <citation type="submission" date="2020-03" db="EMBL/GenBank/DDBJ databases">
        <title>The deep terrestrial virosphere.</title>
        <authorList>
            <person name="Holmfeldt K."/>
            <person name="Nilsson E."/>
            <person name="Simone D."/>
            <person name="Lopez-Fernandez M."/>
            <person name="Wu X."/>
            <person name="de Brujin I."/>
            <person name="Lundin D."/>
            <person name="Andersson A."/>
            <person name="Bertilsson S."/>
            <person name="Dopson M."/>
        </authorList>
    </citation>
    <scope>NUCLEOTIDE SEQUENCE</scope>
    <source>
        <strain evidence="1">MM415B00562</strain>
    </source>
</reference>
<evidence type="ECO:0000313" key="1">
    <source>
        <dbReference type="EMBL" id="QJA63971.1"/>
    </source>
</evidence>
<name>A0A6M3J4A7_9ZZZZ</name>
<accession>A0A6M3J4A7</accession>
<dbReference type="EMBL" id="MT141510">
    <property type="protein sequence ID" value="QJA63971.1"/>
    <property type="molecule type" value="Genomic_DNA"/>
</dbReference>
<protein>
    <submittedName>
        <fullName evidence="1">Putative peptidase</fullName>
    </submittedName>
</protein>